<protein>
    <submittedName>
        <fullName evidence="7">Uncharacterized protein</fullName>
    </submittedName>
</protein>
<feature type="transmembrane region" description="Helical" evidence="6">
    <location>
        <begin position="35"/>
        <end position="59"/>
    </location>
</feature>
<comment type="similarity">
    <text evidence="2">Belongs to the NIPA family.</text>
</comment>
<dbReference type="Pfam" id="PF05653">
    <property type="entry name" value="Mg_trans_NIPA"/>
    <property type="match status" value="1"/>
</dbReference>
<organism evidence="7 8">
    <name type="scientific">Protopolystoma xenopodis</name>
    <dbReference type="NCBI Taxonomy" id="117903"/>
    <lineage>
        <taxon>Eukaryota</taxon>
        <taxon>Metazoa</taxon>
        <taxon>Spiralia</taxon>
        <taxon>Lophotrochozoa</taxon>
        <taxon>Platyhelminthes</taxon>
        <taxon>Monogenea</taxon>
        <taxon>Polyopisthocotylea</taxon>
        <taxon>Polystomatidea</taxon>
        <taxon>Polystomatidae</taxon>
        <taxon>Protopolystoma</taxon>
    </lineage>
</organism>
<sequence>MFCDKGFLVYAAALIVLNGVLIFLAGPRVGKTNPLVYITISGSIGSLSVMACKGVGVGIKRFVTLWR</sequence>
<evidence type="ECO:0000256" key="2">
    <source>
        <dbReference type="ARBA" id="ARBA00007230"/>
    </source>
</evidence>
<dbReference type="OrthoDB" id="6428174at2759"/>
<keyword evidence="3 6" id="KW-0812">Transmembrane</keyword>
<feature type="transmembrane region" description="Helical" evidence="6">
    <location>
        <begin position="7"/>
        <end position="29"/>
    </location>
</feature>
<reference evidence="7" key="1">
    <citation type="submission" date="2018-11" db="EMBL/GenBank/DDBJ databases">
        <authorList>
            <consortium name="Pathogen Informatics"/>
        </authorList>
    </citation>
    <scope>NUCLEOTIDE SEQUENCE</scope>
</reference>
<gene>
    <name evidence="7" type="ORF">PXEA_LOCUS28519</name>
</gene>
<evidence type="ECO:0000256" key="6">
    <source>
        <dbReference type="SAM" id="Phobius"/>
    </source>
</evidence>
<keyword evidence="8" id="KW-1185">Reference proteome</keyword>
<evidence type="ECO:0000256" key="3">
    <source>
        <dbReference type="ARBA" id="ARBA00022692"/>
    </source>
</evidence>
<keyword evidence="4 6" id="KW-1133">Transmembrane helix</keyword>
<evidence type="ECO:0000256" key="4">
    <source>
        <dbReference type="ARBA" id="ARBA00022989"/>
    </source>
</evidence>
<comment type="caution">
    <text evidence="7">The sequence shown here is derived from an EMBL/GenBank/DDBJ whole genome shotgun (WGS) entry which is preliminary data.</text>
</comment>
<evidence type="ECO:0000256" key="5">
    <source>
        <dbReference type="ARBA" id="ARBA00023136"/>
    </source>
</evidence>
<evidence type="ECO:0000256" key="1">
    <source>
        <dbReference type="ARBA" id="ARBA00004141"/>
    </source>
</evidence>
<dbReference type="AlphaFoldDB" id="A0A448XF51"/>
<dbReference type="GO" id="GO:0015095">
    <property type="term" value="F:magnesium ion transmembrane transporter activity"/>
    <property type="evidence" value="ECO:0007669"/>
    <property type="project" value="InterPro"/>
</dbReference>
<dbReference type="Proteomes" id="UP000784294">
    <property type="component" value="Unassembled WGS sequence"/>
</dbReference>
<proteinExistence type="inferred from homology"/>
<accession>A0A448XF51</accession>
<comment type="subcellular location">
    <subcellularLocation>
        <location evidence="1">Membrane</location>
        <topology evidence="1">Multi-pass membrane protein</topology>
    </subcellularLocation>
</comment>
<dbReference type="GO" id="GO:0016020">
    <property type="term" value="C:membrane"/>
    <property type="evidence" value="ECO:0007669"/>
    <property type="project" value="UniProtKB-SubCell"/>
</dbReference>
<dbReference type="PANTHER" id="PTHR12570:SF92">
    <property type="entry name" value="SPICHTHYIN, ISOFORM B"/>
    <property type="match status" value="1"/>
</dbReference>
<dbReference type="InterPro" id="IPR008521">
    <property type="entry name" value="Mg_trans_NIPA"/>
</dbReference>
<name>A0A448XF51_9PLAT</name>
<keyword evidence="5 6" id="KW-0472">Membrane</keyword>
<evidence type="ECO:0000313" key="7">
    <source>
        <dbReference type="EMBL" id="VEL35079.1"/>
    </source>
</evidence>
<dbReference type="PANTHER" id="PTHR12570">
    <property type="match status" value="1"/>
</dbReference>
<evidence type="ECO:0000313" key="8">
    <source>
        <dbReference type="Proteomes" id="UP000784294"/>
    </source>
</evidence>
<dbReference type="EMBL" id="CAAALY010249055">
    <property type="protein sequence ID" value="VEL35079.1"/>
    <property type="molecule type" value="Genomic_DNA"/>
</dbReference>